<accession>A0A6A4H2C5</accession>
<reference evidence="1" key="1">
    <citation type="journal article" date="2019" name="Environ. Microbiol.">
        <title>Fungal ecological strategies reflected in gene transcription - a case study of two litter decomposers.</title>
        <authorList>
            <person name="Barbi F."/>
            <person name="Kohler A."/>
            <person name="Barry K."/>
            <person name="Baskaran P."/>
            <person name="Daum C."/>
            <person name="Fauchery L."/>
            <person name="Ihrmark K."/>
            <person name="Kuo A."/>
            <person name="LaButti K."/>
            <person name="Lipzen A."/>
            <person name="Morin E."/>
            <person name="Grigoriev I.V."/>
            <person name="Henrissat B."/>
            <person name="Lindahl B."/>
            <person name="Martin F."/>
        </authorList>
    </citation>
    <scope>NUCLEOTIDE SEQUENCE</scope>
    <source>
        <strain evidence="1">JB14</strain>
    </source>
</reference>
<gene>
    <name evidence="1" type="ORF">BT96DRAFT_925070</name>
</gene>
<dbReference type="EMBL" id="ML769612">
    <property type="protein sequence ID" value="KAE9391830.1"/>
    <property type="molecule type" value="Genomic_DNA"/>
</dbReference>
<keyword evidence="2" id="KW-1185">Reference proteome</keyword>
<dbReference type="AlphaFoldDB" id="A0A6A4H2C5"/>
<sequence length="60" mass="6739">MTRLGLRDIHSVMKDSNLTASGSVLSARRRLILRAVQKLWGGKCNSSQLQREQTWVNATV</sequence>
<evidence type="ECO:0000313" key="1">
    <source>
        <dbReference type="EMBL" id="KAE9391830.1"/>
    </source>
</evidence>
<organism evidence="1 2">
    <name type="scientific">Gymnopus androsaceus JB14</name>
    <dbReference type="NCBI Taxonomy" id="1447944"/>
    <lineage>
        <taxon>Eukaryota</taxon>
        <taxon>Fungi</taxon>
        <taxon>Dikarya</taxon>
        <taxon>Basidiomycota</taxon>
        <taxon>Agaricomycotina</taxon>
        <taxon>Agaricomycetes</taxon>
        <taxon>Agaricomycetidae</taxon>
        <taxon>Agaricales</taxon>
        <taxon>Marasmiineae</taxon>
        <taxon>Omphalotaceae</taxon>
        <taxon>Gymnopus</taxon>
    </lineage>
</organism>
<dbReference type="Proteomes" id="UP000799118">
    <property type="component" value="Unassembled WGS sequence"/>
</dbReference>
<name>A0A6A4H2C5_9AGAR</name>
<protein>
    <submittedName>
        <fullName evidence="1">Uncharacterized protein</fullName>
    </submittedName>
</protein>
<proteinExistence type="predicted"/>
<evidence type="ECO:0000313" key="2">
    <source>
        <dbReference type="Proteomes" id="UP000799118"/>
    </source>
</evidence>